<evidence type="ECO:0000256" key="1">
    <source>
        <dbReference type="ARBA" id="ARBA00004247"/>
    </source>
</evidence>
<evidence type="ECO:0000256" key="8">
    <source>
        <dbReference type="ARBA" id="ARBA00022989"/>
    </source>
</evidence>
<evidence type="ECO:0000256" key="12">
    <source>
        <dbReference type="ARBA" id="ARBA00023273"/>
    </source>
</evidence>
<comment type="caution">
    <text evidence="17">The sequence shown here is derived from an EMBL/GenBank/DDBJ whole genome shotgun (WGS) entry which is preliminary data.</text>
</comment>
<feature type="domain" description="EGF-like" evidence="16">
    <location>
        <begin position="155"/>
        <end position="191"/>
    </location>
</feature>
<evidence type="ECO:0000313" key="18">
    <source>
        <dbReference type="Proteomes" id="UP001623348"/>
    </source>
</evidence>
<dbReference type="FunFam" id="2.10.25.10:FF:000413">
    <property type="entry name" value="Crumbs cell polarity complex component 1"/>
    <property type="match status" value="1"/>
</dbReference>
<dbReference type="GO" id="GO:0005911">
    <property type="term" value="C:cell-cell junction"/>
    <property type="evidence" value="ECO:0007669"/>
    <property type="project" value="UniProtKB-ARBA"/>
</dbReference>
<evidence type="ECO:0000256" key="10">
    <source>
        <dbReference type="ARBA" id="ARBA00023157"/>
    </source>
</evidence>
<dbReference type="SUPFAM" id="SSF49899">
    <property type="entry name" value="Concanavalin A-like lectins/glucanases"/>
    <property type="match status" value="1"/>
</dbReference>
<evidence type="ECO:0000256" key="2">
    <source>
        <dbReference type="ARBA" id="ARBA00004316"/>
    </source>
</evidence>
<dbReference type="PROSITE" id="PS00010">
    <property type="entry name" value="ASX_HYDROXYL"/>
    <property type="match status" value="10"/>
</dbReference>
<feature type="disulfide bond" evidence="14">
    <location>
        <begin position="675"/>
        <end position="684"/>
    </location>
</feature>
<dbReference type="PROSITE" id="PS50026">
    <property type="entry name" value="EGF_3"/>
    <property type="match status" value="11"/>
</dbReference>
<evidence type="ECO:0000256" key="14">
    <source>
        <dbReference type="PROSITE-ProRule" id="PRU00076"/>
    </source>
</evidence>
<feature type="domain" description="Laminin G" evidence="15">
    <location>
        <begin position="424"/>
        <end position="610"/>
    </location>
</feature>
<accession>A0ABC9X813</accession>
<feature type="domain" description="EGF-like" evidence="16">
    <location>
        <begin position="728"/>
        <end position="768"/>
    </location>
</feature>
<feature type="domain" description="EGF-like" evidence="16">
    <location>
        <begin position="78"/>
        <end position="114"/>
    </location>
</feature>
<organism evidence="17 18">
    <name type="scientific">Grus japonensis</name>
    <name type="common">Japanese crane</name>
    <name type="synonym">Red-crowned crane</name>
    <dbReference type="NCBI Taxonomy" id="30415"/>
    <lineage>
        <taxon>Eukaryota</taxon>
        <taxon>Metazoa</taxon>
        <taxon>Chordata</taxon>
        <taxon>Craniata</taxon>
        <taxon>Vertebrata</taxon>
        <taxon>Euteleostomi</taxon>
        <taxon>Archelosauria</taxon>
        <taxon>Archosauria</taxon>
        <taxon>Dinosauria</taxon>
        <taxon>Saurischia</taxon>
        <taxon>Theropoda</taxon>
        <taxon>Coelurosauria</taxon>
        <taxon>Aves</taxon>
        <taxon>Neognathae</taxon>
        <taxon>Neoaves</taxon>
        <taxon>Gruiformes</taxon>
        <taxon>Gruidae</taxon>
        <taxon>Grus</taxon>
    </lineage>
</organism>
<comment type="similarity">
    <text evidence="13">Belongs to the Crumbs protein family.</text>
</comment>
<dbReference type="FunFam" id="2.10.25.10:FF:000400">
    <property type="entry name" value="Crumbs cell polarity complex component 1"/>
    <property type="match status" value="1"/>
</dbReference>
<keyword evidence="18" id="KW-1185">Reference proteome</keyword>
<evidence type="ECO:0000256" key="11">
    <source>
        <dbReference type="ARBA" id="ARBA00023180"/>
    </source>
</evidence>
<dbReference type="FunFam" id="2.10.25.10:FF:000039">
    <property type="entry name" value="Crumbs cell polarity complex component 1"/>
    <property type="match status" value="2"/>
</dbReference>
<dbReference type="EMBL" id="BAAFJT010000008">
    <property type="protein sequence ID" value="GAB0192867.1"/>
    <property type="molecule type" value="Genomic_DNA"/>
</dbReference>
<dbReference type="FunFam" id="2.10.25.10:FF:000031">
    <property type="entry name" value="neurogenic locus notch homolog protein 3"/>
    <property type="match status" value="1"/>
</dbReference>
<keyword evidence="7" id="KW-0677">Repeat</keyword>
<keyword evidence="11" id="KW-0325">Glycoprotein</keyword>
<feature type="disulfide bond" evidence="14">
    <location>
        <begin position="713"/>
        <end position="722"/>
    </location>
</feature>
<dbReference type="FunFam" id="2.60.120.200:FF:000130">
    <property type="entry name" value="Crumbs 2, cell polarity complex component"/>
    <property type="match status" value="1"/>
</dbReference>
<keyword evidence="12" id="KW-0966">Cell projection</keyword>
<dbReference type="SUPFAM" id="SSF57184">
    <property type="entry name" value="Growth factor receptor domain"/>
    <property type="match status" value="2"/>
</dbReference>
<feature type="domain" description="EGF-like" evidence="16">
    <location>
        <begin position="40"/>
        <end position="76"/>
    </location>
</feature>
<dbReference type="PROSITE" id="PS00022">
    <property type="entry name" value="EGF_1"/>
    <property type="match status" value="9"/>
</dbReference>
<dbReference type="CDD" id="cd00054">
    <property type="entry name" value="EGF_CA"/>
    <property type="match status" value="9"/>
</dbReference>
<feature type="disulfide bond" evidence="14">
    <location>
        <begin position="409"/>
        <end position="418"/>
    </location>
</feature>
<keyword evidence="3" id="KW-1003">Cell membrane</keyword>
<protein>
    <submittedName>
        <fullName evidence="17">Protein crumbs 1</fullName>
    </submittedName>
</protein>
<evidence type="ECO:0000313" key="17">
    <source>
        <dbReference type="EMBL" id="GAB0192867.1"/>
    </source>
</evidence>
<keyword evidence="10 14" id="KW-1015">Disulfide bond</keyword>
<dbReference type="SUPFAM" id="SSF57196">
    <property type="entry name" value="EGF/Laminin"/>
    <property type="match status" value="6"/>
</dbReference>
<gene>
    <name evidence="17" type="ORF">GRJ2_001752000</name>
</gene>
<dbReference type="SMART" id="SM00282">
    <property type="entry name" value="LamG"/>
    <property type="match status" value="1"/>
</dbReference>
<feature type="domain" description="EGF-like" evidence="16">
    <location>
        <begin position="116"/>
        <end position="153"/>
    </location>
</feature>
<dbReference type="InterPro" id="IPR001881">
    <property type="entry name" value="EGF-like_Ca-bd_dom"/>
</dbReference>
<feature type="disulfide bond" evidence="14">
    <location>
        <begin position="28"/>
        <end position="37"/>
    </location>
</feature>
<feature type="domain" description="EGF-like" evidence="16">
    <location>
        <begin position="2"/>
        <end position="38"/>
    </location>
</feature>
<evidence type="ECO:0000259" key="16">
    <source>
        <dbReference type="PROSITE" id="PS50026"/>
    </source>
</evidence>
<dbReference type="InterPro" id="IPR051830">
    <property type="entry name" value="NOTCH_homolog"/>
</dbReference>
<dbReference type="InterPro" id="IPR001791">
    <property type="entry name" value="Laminin_G"/>
</dbReference>
<dbReference type="InterPro" id="IPR013032">
    <property type="entry name" value="EGF-like_CS"/>
</dbReference>
<comment type="subcellular location">
    <subcellularLocation>
        <location evidence="1">Apical cell membrane</location>
        <topology evidence="1">Single-pass type I membrane protein</topology>
    </subcellularLocation>
    <subcellularLocation>
        <location evidence="2">Cell projection</location>
    </subcellularLocation>
</comment>
<name>A0ABC9X813_GRUJA</name>
<dbReference type="FunFam" id="2.10.25.10:FF:000123">
    <property type="entry name" value="Crumbs homolog 1 (Drosophila)"/>
    <property type="match status" value="2"/>
</dbReference>
<dbReference type="PROSITE" id="PS01186">
    <property type="entry name" value="EGF_2"/>
    <property type="match status" value="7"/>
</dbReference>
<dbReference type="PROSITE" id="PS01187">
    <property type="entry name" value="EGF_CA"/>
    <property type="match status" value="4"/>
</dbReference>
<dbReference type="PRINTS" id="PR00010">
    <property type="entry name" value="EGFBLOOD"/>
</dbReference>
<evidence type="ECO:0000256" key="7">
    <source>
        <dbReference type="ARBA" id="ARBA00022737"/>
    </source>
</evidence>
<dbReference type="Proteomes" id="UP001623348">
    <property type="component" value="Unassembled WGS sequence"/>
</dbReference>
<dbReference type="Gene3D" id="2.60.120.200">
    <property type="match status" value="1"/>
</dbReference>
<feature type="disulfide bond" evidence="14">
    <location>
        <begin position="638"/>
        <end position="647"/>
    </location>
</feature>
<feature type="disulfide bond" evidence="14">
    <location>
        <begin position="104"/>
        <end position="113"/>
    </location>
</feature>
<sequence length="849" mass="92586">MDFDECISEPCHNGAVCRDGVDEYSCYCVPGYQGKHCDLEVNECVSDPCLNGATCLNQIGQYNCICPLGYTGTNCELEIDECSSQPCLNGATCQDSLGSFSCSCAPGFLGDLCETNIDECVSRPCLNGGQCTDDANGYSCNCTGTGFMGPHCETLTPLCWSQPCYNNGTCEDNADNYTCRCWPGLEGMDSTQIKGLLLMLSSGYAGSRCEEDIGECSSSPCLSGGDCVERSWAGRYGSVPGLPPAFSYDKAEGYICSCKPGFTVLGFTDDASGPADGAIGVKRGRGIPVLVLTVMKTSTNVTRTLAKMVESVRIFLGIILAIAHLQTKKGFITVAGTVQKFSMAVLIGNAKTMEYDIEIDLNVITPEKVSPESSLNVRTGCTKKDWCETHPCQNRGRCTNLWLSYHCDCYRPYAGLSCATGLANAVFSGRSSAIFYRSNGKISRDLTNIVFGFRTRDTDVILLYAEKEPEFVTISIHDSKLLFQLQSGNSFYKLSLASSLPVSDGKWHQVMVSMVEPLSQFSRWHIDIDNKKDTATSTTAAGSLNFLRGETDIYVADKAFDSLDGLQGCMSTIEISGIYLSYFENADIPTKKPQEEQFLKVSANPALTGCLQVDVCSSDPCMHEGICEDSYTSYHCVCPKGWTGTHCEVNIDECSSNPCVHGNCTDGITSYECRCEPGYTGLNCEEDIDNCRGHQCANGATCVDGINGYSCLCAGNFTGKFCRYRRLPYTVCGNEERNLTCFNYGNCTDLSGELTCVCLPGFAGERCEKDIDECSSDPCLNGGLCQNLLNKFHCLCDVNYAGDRCEIDVSDLSFFVSLLLWQNLFQLLSYLILRMDDDPAVEWGEQEDY</sequence>
<dbReference type="Pfam" id="PF12661">
    <property type="entry name" value="hEGF"/>
    <property type="match status" value="5"/>
</dbReference>
<dbReference type="Pfam" id="PF00008">
    <property type="entry name" value="EGF"/>
    <property type="match status" value="6"/>
</dbReference>
<keyword evidence="5" id="KW-0812">Transmembrane</keyword>
<dbReference type="GO" id="GO:0016324">
    <property type="term" value="C:apical plasma membrane"/>
    <property type="evidence" value="ECO:0007669"/>
    <property type="project" value="UniProtKB-SubCell"/>
</dbReference>
<comment type="caution">
    <text evidence="14">Lacks conserved residue(s) required for the propagation of feature annotation.</text>
</comment>
<feature type="disulfide bond" evidence="14">
    <location>
        <begin position="66"/>
        <end position="75"/>
    </location>
</feature>
<dbReference type="PANTHER" id="PTHR24033:SF224">
    <property type="entry name" value="C-TYPE LECTIN"/>
    <property type="match status" value="1"/>
</dbReference>
<dbReference type="FunFam" id="2.10.25.10:FF:000279">
    <property type="entry name" value="Neurogenic locus notch 1"/>
    <property type="match status" value="1"/>
</dbReference>
<feature type="disulfide bond" evidence="14">
    <location>
        <begin position="758"/>
        <end position="767"/>
    </location>
</feature>
<dbReference type="InterPro" id="IPR000152">
    <property type="entry name" value="EGF-type_Asp/Asn_hydroxyl_site"/>
</dbReference>
<evidence type="ECO:0000259" key="15">
    <source>
        <dbReference type="PROSITE" id="PS50025"/>
    </source>
</evidence>
<evidence type="ECO:0000256" key="6">
    <source>
        <dbReference type="ARBA" id="ARBA00022729"/>
    </source>
</evidence>
<dbReference type="InterPro" id="IPR013320">
    <property type="entry name" value="ConA-like_dom_sf"/>
</dbReference>
<dbReference type="InterPro" id="IPR018097">
    <property type="entry name" value="EGF_Ca-bd_CS"/>
</dbReference>
<feature type="domain" description="EGF-like" evidence="16">
    <location>
        <begin position="770"/>
        <end position="806"/>
    </location>
</feature>
<dbReference type="InterPro" id="IPR000742">
    <property type="entry name" value="EGF"/>
</dbReference>
<dbReference type="PROSITE" id="PS50025">
    <property type="entry name" value="LAM_G_DOMAIN"/>
    <property type="match status" value="1"/>
</dbReference>
<reference evidence="17 18" key="1">
    <citation type="submission" date="2024-06" db="EMBL/GenBank/DDBJ databases">
        <title>The draft genome of Grus japonensis, version 3.</title>
        <authorList>
            <person name="Nabeshima K."/>
            <person name="Suzuki S."/>
            <person name="Onuma M."/>
        </authorList>
    </citation>
    <scope>NUCLEOTIDE SEQUENCE [LARGE SCALE GENOMIC DNA]</scope>
    <source>
        <strain evidence="17 18">451A</strain>
    </source>
</reference>
<dbReference type="AlphaFoldDB" id="A0ABC9X813"/>
<dbReference type="Pfam" id="PF02210">
    <property type="entry name" value="Laminin_G_2"/>
    <property type="match status" value="1"/>
</dbReference>
<dbReference type="GO" id="GO:0007163">
    <property type="term" value="P:establishment or maintenance of cell polarity"/>
    <property type="evidence" value="ECO:0007669"/>
    <property type="project" value="UniProtKB-ARBA"/>
</dbReference>
<dbReference type="Gene3D" id="2.10.25.10">
    <property type="entry name" value="Laminin"/>
    <property type="match status" value="12"/>
</dbReference>
<dbReference type="PANTHER" id="PTHR24033">
    <property type="entry name" value="EGF-LIKE DOMAIN-CONTAINING PROTEIN"/>
    <property type="match status" value="1"/>
</dbReference>
<dbReference type="GO" id="GO:0042995">
    <property type="term" value="C:cell projection"/>
    <property type="evidence" value="ECO:0007669"/>
    <property type="project" value="UniProtKB-SubCell"/>
</dbReference>
<keyword evidence="6" id="KW-0732">Signal</keyword>
<evidence type="ECO:0000256" key="3">
    <source>
        <dbReference type="ARBA" id="ARBA00022475"/>
    </source>
</evidence>
<keyword evidence="4 14" id="KW-0245">EGF-like domain</keyword>
<evidence type="ECO:0000256" key="4">
    <source>
        <dbReference type="ARBA" id="ARBA00022536"/>
    </source>
</evidence>
<evidence type="ECO:0000256" key="5">
    <source>
        <dbReference type="ARBA" id="ARBA00022692"/>
    </source>
</evidence>
<dbReference type="GO" id="GO:0032991">
    <property type="term" value="C:protein-containing complex"/>
    <property type="evidence" value="ECO:0007669"/>
    <property type="project" value="UniProtKB-ARBA"/>
</dbReference>
<evidence type="ECO:0000256" key="9">
    <source>
        <dbReference type="ARBA" id="ARBA00023136"/>
    </source>
</evidence>
<dbReference type="InterPro" id="IPR009030">
    <property type="entry name" value="Growth_fac_rcpt_cys_sf"/>
</dbReference>
<keyword evidence="9" id="KW-0472">Membrane</keyword>
<feature type="disulfide bond" evidence="14">
    <location>
        <begin position="654"/>
        <end position="664"/>
    </location>
</feature>
<feature type="domain" description="EGF-like" evidence="16">
    <location>
        <begin position="383"/>
        <end position="419"/>
    </location>
</feature>
<feature type="domain" description="EGF-like" evidence="16">
    <location>
        <begin position="650"/>
        <end position="685"/>
    </location>
</feature>
<proteinExistence type="inferred from homology"/>
<feature type="disulfide bond" evidence="14">
    <location>
        <begin position="796"/>
        <end position="805"/>
    </location>
</feature>
<dbReference type="FunFam" id="2.10.25.10:FF:000208">
    <property type="entry name" value="Crumbs 2, cell polarity complex component"/>
    <property type="match status" value="1"/>
</dbReference>
<feature type="domain" description="EGF-like" evidence="16">
    <location>
        <begin position="687"/>
        <end position="723"/>
    </location>
</feature>
<dbReference type="SMART" id="SM00181">
    <property type="entry name" value="EGF"/>
    <property type="match status" value="12"/>
</dbReference>
<dbReference type="SMART" id="SM00179">
    <property type="entry name" value="EGF_CA"/>
    <property type="match status" value="12"/>
</dbReference>
<dbReference type="FunFam" id="2.10.25.10:FF:000348">
    <property type="entry name" value="Crumbs 1, cell polarity complex component"/>
    <property type="match status" value="1"/>
</dbReference>
<dbReference type="FunFam" id="2.10.25.10:FF:000575">
    <property type="entry name" value="Crumbs, isoform C"/>
    <property type="match status" value="1"/>
</dbReference>
<dbReference type="CDD" id="cd00110">
    <property type="entry name" value="LamG"/>
    <property type="match status" value="1"/>
</dbReference>
<evidence type="ECO:0000256" key="13">
    <source>
        <dbReference type="ARBA" id="ARBA00060989"/>
    </source>
</evidence>
<keyword evidence="8" id="KW-1133">Transmembrane helix</keyword>
<feature type="domain" description="EGF-like" evidence="16">
    <location>
        <begin position="612"/>
        <end position="648"/>
    </location>
</feature>